<evidence type="ECO:0000313" key="6">
    <source>
        <dbReference type="EMBL" id="AEK81117.1"/>
    </source>
</evidence>
<dbReference type="InterPro" id="IPR031825">
    <property type="entry name" value="RXLR"/>
</dbReference>
<accession>E0W5N4</accession>
<evidence type="ECO:0000256" key="5">
    <source>
        <dbReference type="RuleBase" id="RU367124"/>
    </source>
</evidence>
<dbReference type="KEGG" id="psoj:PHYSODRAFT_286521"/>
<feature type="chain" id="PRO_5007653038" description="RxLR effector protein" evidence="5">
    <location>
        <begin position="19"/>
        <end position="248"/>
    </location>
</feature>
<sequence>MRFSQAILVAVFTYLASAGTLSAAEAGETKKTLITGRELVAGRSLRVGTRVDTNDDEERAWINLPSKVGKFFSRKAGKVQLTIPKDAPEEVLKKELVLNALPRKVRKPNGKYKHVKMTGQEKIAMFESWAKKDITSFDAWGKLGMRNVRENQLDAVMDSRHFADYLAYVKIYDDAVIARMKVGGKPPLVHPESTAAELTARAVALGINKREDAYAKLALGLGGLEGNALKQHTNYGFYEDYLRVLRDN</sequence>
<feature type="signal peptide" evidence="5">
    <location>
        <begin position="1"/>
        <end position="18"/>
    </location>
</feature>
<dbReference type="EMBL" id="JN254306">
    <property type="protein sequence ID" value="AEK81119.1"/>
    <property type="molecule type" value="Genomic_DNA"/>
</dbReference>
<proteinExistence type="inferred from homology"/>
<evidence type="ECO:0000256" key="3">
    <source>
        <dbReference type="ARBA" id="ARBA00022525"/>
    </source>
</evidence>
<dbReference type="EMBL" id="JN254305">
    <property type="protein sequence ID" value="AEK81118.1"/>
    <property type="molecule type" value="Genomic_DNA"/>
</dbReference>
<protein>
    <recommendedName>
        <fullName evidence="5">RxLR effector protein</fullName>
    </recommendedName>
</protein>
<comment type="subcellular location">
    <subcellularLocation>
        <location evidence="1 5">Secreted</location>
    </subcellularLocation>
</comment>
<keyword evidence="4 5" id="KW-0732">Signal</keyword>
<name>E0W5N4_PHYSO</name>
<reference evidence="6" key="1">
    <citation type="journal article" date="2011" name="Plant Cell">
        <title>Transcriptional programming and functional interactions within the Phytophthora sojae RXLR effector repertoire.</title>
        <authorList>
            <person name="Wang Q."/>
            <person name="Han C."/>
            <person name="Ferreira A.O."/>
            <person name="Yu X."/>
            <person name="Ye W."/>
            <person name="Tripathy S."/>
            <person name="Kale S.D."/>
            <person name="Gu B."/>
            <person name="Sheng Y."/>
            <person name="Sui Y."/>
            <person name="Wang X."/>
            <person name="Zhang Z."/>
            <person name="Cheng B."/>
            <person name="Dong S."/>
            <person name="Shan W."/>
            <person name="Zheng X."/>
            <person name="Dou D."/>
            <person name="Tyler B.M."/>
            <person name="Wang Y."/>
        </authorList>
    </citation>
    <scope>NUCLEOTIDE SEQUENCE</scope>
    <source>
        <strain evidence="6">P7064</strain>
        <strain evidence="7">P7074</strain>
        <strain evidence="8">P7076</strain>
    </source>
</reference>
<comment type="similarity">
    <text evidence="2 5">Belongs to the RxLR effector family.</text>
</comment>
<gene>
    <name evidence="6" type="primary">Avh</name>
</gene>
<comment type="domain">
    <text evidence="5">The RxLR-dEER motif acts to carry the protein into the host cell cytoplasm through binding to cell surface phosphatidylinositol-3-phosphate.</text>
</comment>
<dbReference type="Pfam" id="PF16810">
    <property type="entry name" value="RXLR"/>
    <property type="match status" value="1"/>
</dbReference>
<evidence type="ECO:0000256" key="1">
    <source>
        <dbReference type="ARBA" id="ARBA00004613"/>
    </source>
</evidence>
<evidence type="ECO:0000313" key="8">
    <source>
        <dbReference type="EMBL" id="AEK81119.1"/>
    </source>
</evidence>
<comment type="function">
    <text evidence="5">Effector that suppresses plant defense responses during pathogen infection.</text>
</comment>
<dbReference type="OrthoDB" id="10604812at2759"/>
<evidence type="ECO:0000256" key="2">
    <source>
        <dbReference type="ARBA" id="ARBA00010400"/>
    </source>
</evidence>
<evidence type="ECO:0000256" key="4">
    <source>
        <dbReference type="ARBA" id="ARBA00022729"/>
    </source>
</evidence>
<evidence type="ECO:0000313" key="7">
    <source>
        <dbReference type="EMBL" id="AEK81118.1"/>
    </source>
</evidence>
<organism evidence="6">
    <name type="scientific">Phytophthora sojae</name>
    <name type="common">Soybean stem and root rot agent</name>
    <name type="synonym">Phytophthora megasperma f. sp. glycines</name>
    <dbReference type="NCBI Taxonomy" id="67593"/>
    <lineage>
        <taxon>Eukaryota</taxon>
        <taxon>Sar</taxon>
        <taxon>Stramenopiles</taxon>
        <taxon>Oomycota</taxon>
        <taxon>Peronosporomycetes</taxon>
        <taxon>Peronosporales</taxon>
        <taxon>Peronosporaceae</taxon>
        <taxon>Phytophthora</taxon>
    </lineage>
</organism>
<dbReference type="EMBL" id="JN254304">
    <property type="protein sequence ID" value="AEK81117.1"/>
    <property type="molecule type" value="Genomic_DNA"/>
</dbReference>
<keyword evidence="3 5" id="KW-0964">Secreted</keyword>
<dbReference type="RefSeq" id="XP_009530380.1">
    <property type="nucleotide sequence ID" value="XM_009532085.1"/>
</dbReference>
<dbReference type="VEuPathDB" id="FungiDB:PHYSODRAFT_286521"/>
<dbReference type="AlphaFoldDB" id="E0W5N4"/>